<name>A0A6J3MFP9_9PEZI</name>
<sequence>MCCHPISTFLHSPLLLRTCEVCCLASCLAHWEVHKLRKQDRAREQAAARFKAEEHVAVENKDRETKKTALDEEKKSAATATTTSAASTMTASSSAPTTTTEKTTVVTEREKERK</sequence>
<evidence type="ECO:0000313" key="3">
    <source>
        <dbReference type="Proteomes" id="UP000504637"/>
    </source>
</evidence>
<dbReference type="Proteomes" id="UP000504637">
    <property type="component" value="Unplaced"/>
</dbReference>
<proteinExistence type="predicted"/>
<gene>
    <name evidence="4" type="ORF">K489DRAFT_122534</name>
</gene>
<protein>
    <submittedName>
        <fullName evidence="4">Uncharacterized protein</fullName>
    </submittedName>
</protein>
<feature type="chain" id="PRO_5026865177" evidence="2">
    <location>
        <begin position="30"/>
        <end position="114"/>
    </location>
</feature>
<evidence type="ECO:0000256" key="2">
    <source>
        <dbReference type="SAM" id="SignalP"/>
    </source>
</evidence>
<reference evidence="4" key="2">
    <citation type="submission" date="2020-04" db="EMBL/GenBank/DDBJ databases">
        <authorList>
            <consortium name="NCBI Genome Project"/>
        </authorList>
    </citation>
    <scope>NUCLEOTIDE SEQUENCE</scope>
    <source>
        <strain evidence="4">CBS 342.82</strain>
    </source>
</reference>
<reference evidence="4" key="3">
    <citation type="submission" date="2025-08" db="UniProtKB">
        <authorList>
            <consortium name="RefSeq"/>
        </authorList>
    </citation>
    <scope>IDENTIFICATION</scope>
    <source>
        <strain evidence="4">CBS 342.82</strain>
    </source>
</reference>
<keyword evidence="3" id="KW-1185">Reference proteome</keyword>
<accession>A0A6J3MFP9</accession>
<evidence type="ECO:0000313" key="4">
    <source>
        <dbReference type="RefSeq" id="XP_033463714.1"/>
    </source>
</evidence>
<reference evidence="4" key="1">
    <citation type="submission" date="2020-01" db="EMBL/GenBank/DDBJ databases">
        <authorList>
            <consortium name="DOE Joint Genome Institute"/>
            <person name="Haridas S."/>
            <person name="Albert R."/>
            <person name="Binder M."/>
            <person name="Bloem J."/>
            <person name="Labutti K."/>
            <person name="Salamov A."/>
            <person name="Andreopoulos B."/>
            <person name="Baker S.E."/>
            <person name="Barry K."/>
            <person name="Bills G."/>
            <person name="Bluhm B.H."/>
            <person name="Cannon C."/>
            <person name="Castanera R."/>
            <person name="Culley D.E."/>
            <person name="Daum C."/>
            <person name="Ezra D."/>
            <person name="Gonzalez J.B."/>
            <person name="Henrissat B."/>
            <person name="Kuo A."/>
            <person name="Liang C."/>
            <person name="Lipzen A."/>
            <person name="Lutzoni F."/>
            <person name="Magnuson J."/>
            <person name="Mondo S."/>
            <person name="Nolan M."/>
            <person name="Ohm R."/>
            <person name="Pangilinan J."/>
            <person name="Park H.-J."/>
            <person name="Ramirez L."/>
            <person name="Alfaro M."/>
            <person name="Sun H."/>
            <person name="Tritt A."/>
            <person name="Yoshinaga Y."/>
            <person name="Zwiers L.-H."/>
            <person name="Turgeon B.G."/>
            <person name="Goodwin S.B."/>
            <person name="Spatafora J.W."/>
            <person name="Crous P.W."/>
            <person name="Grigoriev I.V."/>
        </authorList>
    </citation>
    <scope>NUCLEOTIDE SEQUENCE</scope>
    <source>
        <strain evidence="4">CBS 342.82</strain>
    </source>
</reference>
<evidence type="ECO:0000256" key="1">
    <source>
        <dbReference type="SAM" id="MobiDB-lite"/>
    </source>
</evidence>
<dbReference type="GeneID" id="54356778"/>
<keyword evidence="2" id="KW-0732">Signal</keyword>
<feature type="compositionally biased region" description="Low complexity" evidence="1">
    <location>
        <begin position="77"/>
        <end position="106"/>
    </location>
</feature>
<feature type="signal peptide" evidence="2">
    <location>
        <begin position="1"/>
        <end position="29"/>
    </location>
</feature>
<dbReference type="AlphaFoldDB" id="A0A6J3MFP9"/>
<feature type="region of interest" description="Disordered" evidence="1">
    <location>
        <begin position="57"/>
        <end position="114"/>
    </location>
</feature>
<dbReference type="RefSeq" id="XP_033463714.1">
    <property type="nucleotide sequence ID" value="XM_033598979.1"/>
</dbReference>
<organism evidence="4">
    <name type="scientific">Dissoconium aciculare CBS 342.82</name>
    <dbReference type="NCBI Taxonomy" id="1314786"/>
    <lineage>
        <taxon>Eukaryota</taxon>
        <taxon>Fungi</taxon>
        <taxon>Dikarya</taxon>
        <taxon>Ascomycota</taxon>
        <taxon>Pezizomycotina</taxon>
        <taxon>Dothideomycetes</taxon>
        <taxon>Dothideomycetidae</taxon>
        <taxon>Mycosphaerellales</taxon>
        <taxon>Dissoconiaceae</taxon>
        <taxon>Dissoconium</taxon>
    </lineage>
</organism>
<feature type="compositionally biased region" description="Basic and acidic residues" evidence="1">
    <location>
        <begin position="57"/>
        <end position="76"/>
    </location>
</feature>